<feature type="domain" description="Peptidase M20 dimerisation" evidence="9">
    <location>
        <begin position="251"/>
        <end position="326"/>
    </location>
</feature>
<gene>
    <name evidence="10" type="primary">pepV</name>
    <name evidence="10" type="ORF">ACFQIC_06305</name>
</gene>
<dbReference type="Pfam" id="PF07687">
    <property type="entry name" value="M20_dimer"/>
    <property type="match status" value="1"/>
</dbReference>
<organism evidence="10 11">
    <name type="scientific">Halobacillus seohaensis</name>
    <dbReference type="NCBI Taxonomy" id="447421"/>
    <lineage>
        <taxon>Bacteria</taxon>
        <taxon>Bacillati</taxon>
        <taxon>Bacillota</taxon>
        <taxon>Bacilli</taxon>
        <taxon>Bacillales</taxon>
        <taxon>Bacillaceae</taxon>
        <taxon>Halobacillus</taxon>
    </lineage>
</organism>
<evidence type="ECO:0000256" key="2">
    <source>
        <dbReference type="ARBA" id="ARBA00006247"/>
    </source>
</evidence>
<keyword evidence="4" id="KW-0479">Metal-binding</keyword>
<sequence length="457" mass="51225">MKISSISEQYQMEYIRKLFPLLEIPSVYTESENYLYGKPIDDALNYLLDVAKEDGFIVKNVDGQAGHIEFGDGEDIIGILGHLDVVPAGEDWNTLPFSPILKNGNIYARGVQDDKGPVMAAYIALKILKDQGFQPKKRIRLIVGTDEERDWKGIEHYFKKESMPEFGFSPDASFPVIHAEKGLLDDYFTFPVEQVDHNSLLLLTSGDRLNMVPDFARAEVILTNDIDEKFADFLKLNNLTGSIKYDDNLTKITIDGKPAHASTPERGVNAAIKLLNFLKTIGLSHHHHKLVSLIHDSLEDTSGKGLQCSYKDDVSGELTCNMGMIHWENGKGCRVGINVRYPVTIGSLKIVGKLERFAKAGEGSHDIYDHLEALHIKKEHPYVQTLLEVYNNVMNEDETPKSMGGATYARALKSGVAFGALFKDSPDTAHQKNEHVRMDDMMKSIMIYAKSLYQLTK</sequence>
<proteinExistence type="inferred from homology"/>
<evidence type="ECO:0000256" key="4">
    <source>
        <dbReference type="ARBA" id="ARBA00022723"/>
    </source>
</evidence>
<dbReference type="Pfam" id="PF01546">
    <property type="entry name" value="Peptidase_M20"/>
    <property type="match status" value="1"/>
</dbReference>
<dbReference type="InterPro" id="IPR001261">
    <property type="entry name" value="ArgE/DapE_CS"/>
</dbReference>
<evidence type="ECO:0000313" key="11">
    <source>
        <dbReference type="Proteomes" id="UP001596410"/>
    </source>
</evidence>
<accession>A0ABW2EKJ5</accession>
<keyword evidence="8" id="KW-0482">Metalloprotease</keyword>
<dbReference type="SUPFAM" id="SSF53187">
    <property type="entry name" value="Zn-dependent exopeptidases"/>
    <property type="match status" value="1"/>
</dbReference>
<dbReference type="PANTHER" id="PTHR43808:SF31">
    <property type="entry name" value="N-ACETYL-L-CITRULLINE DEACETYLASE"/>
    <property type="match status" value="1"/>
</dbReference>
<evidence type="ECO:0000259" key="9">
    <source>
        <dbReference type="Pfam" id="PF07687"/>
    </source>
</evidence>
<dbReference type="CDD" id="cd03888">
    <property type="entry name" value="M20_PepV"/>
    <property type="match status" value="1"/>
</dbReference>
<protein>
    <submittedName>
        <fullName evidence="10">Dipeptidase PepV</fullName>
        <ecNumber evidence="10">3.4.13.-</ecNumber>
    </submittedName>
</protein>
<dbReference type="RefSeq" id="WP_204707514.1">
    <property type="nucleotide sequence ID" value="NZ_JBHSZV010000014.1"/>
</dbReference>
<evidence type="ECO:0000313" key="10">
    <source>
        <dbReference type="EMBL" id="MFC7061471.1"/>
    </source>
</evidence>
<comment type="similarity">
    <text evidence="2">Belongs to the peptidase M20A family.</text>
</comment>
<dbReference type="EMBL" id="JBHSZV010000014">
    <property type="protein sequence ID" value="MFC7061471.1"/>
    <property type="molecule type" value="Genomic_DNA"/>
</dbReference>
<dbReference type="PANTHER" id="PTHR43808">
    <property type="entry name" value="ACETYLORNITHINE DEACETYLASE"/>
    <property type="match status" value="1"/>
</dbReference>
<dbReference type="InterPro" id="IPR050072">
    <property type="entry name" value="Peptidase_M20A"/>
</dbReference>
<keyword evidence="5 10" id="KW-0378">Hydrolase</keyword>
<dbReference type="InterPro" id="IPR011650">
    <property type="entry name" value="Peptidase_M20_dimer"/>
</dbReference>
<keyword evidence="6" id="KW-0862">Zinc</keyword>
<dbReference type="InterPro" id="IPR010964">
    <property type="entry name" value="M20A_pepV-rel"/>
</dbReference>
<dbReference type="InterPro" id="IPR002933">
    <property type="entry name" value="Peptidase_M20"/>
</dbReference>
<evidence type="ECO:0000256" key="3">
    <source>
        <dbReference type="ARBA" id="ARBA00022670"/>
    </source>
</evidence>
<dbReference type="Gene3D" id="3.40.630.10">
    <property type="entry name" value="Zn peptidases"/>
    <property type="match status" value="1"/>
</dbReference>
<dbReference type="Gene3D" id="3.30.70.360">
    <property type="match status" value="2"/>
</dbReference>
<evidence type="ECO:0000256" key="7">
    <source>
        <dbReference type="ARBA" id="ARBA00022997"/>
    </source>
</evidence>
<comment type="cofactor">
    <cofactor evidence="1">
        <name>Zn(2+)</name>
        <dbReference type="ChEBI" id="CHEBI:29105"/>
    </cofactor>
</comment>
<evidence type="ECO:0000256" key="6">
    <source>
        <dbReference type="ARBA" id="ARBA00022833"/>
    </source>
</evidence>
<reference evidence="11" key="1">
    <citation type="journal article" date="2019" name="Int. J. Syst. Evol. Microbiol.">
        <title>The Global Catalogue of Microorganisms (GCM) 10K type strain sequencing project: providing services to taxonomists for standard genome sequencing and annotation.</title>
        <authorList>
            <consortium name="The Broad Institute Genomics Platform"/>
            <consortium name="The Broad Institute Genome Sequencing Center for Infectious Disease"/>
            <person name="Wu L."/>
            <person name="Ma J."/>
        </authorList>
    </citation>
    <scope>NUCLEOTIDE SEQUENCE [LARGE SCALE GENOMIC DNA]</scope>
    <source>
        <strain evidence="11">CGMCC 4.1621</strain>
    </source>
</reference>
<evidence type="ECO:0000256" key="1">
    <source>
        <dbReference type="ARBA" id="ARBA00001947"/>
    </source>
</evidence>
<dbReference type="EC" id="3.4.13.-" evidence="10"/>
<keyword evidence="11" id="KW-1185">Reference proteome</keyword>
<keyword evidence="7 10" id="KW-0224">Dipeptidase</keyword>
<dbReference type="NCBIfam" id="TIGR01887">
    <property type="entry name" value="dipeptidaselike"/>
    <property type="match status" value="1"/>
</dbReference>
<dbReference type="InterPro" id="IPR036264">
    <property type="entry name" value="Bact_exopeptidase_dim_dom"/>
</dbReference>
<dbReference type="GO" id="GO:0016805">
    <property type="term" value="F:dipeptidase activity"/>
    <property type="evidence" value="ECO:0007669"/>
    <property type="project" value="UniProtKB-KW"/>
</dbReference>
<dbReference type="Proteomes" id="UP001596410">
    <property type="component" value="Unassembled WGS sequence"/>
</dbReference>
<keyword evidence="3" id="KW-0645">Protease</keyword>
<evidence type="ECO:0000256" key="8">
    <source>
        <dbReference type="ARBA" id="ARBA00023049"/>
    </source>
</evidence>
<comment type="caution">
    <text evidence="10">The sequence shown here is derived from an EMBL/GenBank/DDBJ whole genome shotgun (WGS) entry which is preliminary data.</text>
</comment>
<evidence type="ECO:0000256" key="5">
    <source>
        <dbReference type="ARBA" id="ARBA00022801"/>
    </source>
</evidence>
<dbReference type="PROSITE" id="PS00758">
    <property type="entry name" value="ARGE_DAPE_CPG2_1"/>
    <property type="match status" value="1"/>
</dbReference>
<dbReference type="NCBIfam" id="NF005591">
    <property type="entry name" value="PRK07318.1"/>
    <property type="match status" value="1"/>
</dbReference>
<name>A0ABW2EKJ5_9BACI</name>
<dbReference type="SUPFAM" id="SSF55031">
    <property type="entry name" value="Bacterial exopeptidase dimerisation domain"/>
    <property type="match status" value="1"/>
</dbReference>